<proteinExistence type="predicted"/>
<dbReference type="InterPro" id="IPR033756">
    <property type="entry name" value="YlxH/NBP35"/>
</dbReference>
<organism evidence="3 4">
    <name type="scientific">Paenalkalicoccus suaedae</name>
    <dbReference type="NCBI Taxonomy" id="2592382"/>
    <lineage>
        <taxon>Bacteria</taxon>
        <taxon>Bacillati</taxon>
        <taxon>Bacillota</taxon>
        <taxon>Bacilli</taxon>
        <taxon>Bacillales</taxon>
        <taxon>Bacillaceae</taxon>
        <taxon>Paenalkalicoccus</taxon>
    </lineage>
</organism>
<dbReference type="Proteomes" id="UP000318138">
    <property type="component" value="Chromosome"/>
</dbReference>
<evidence type="ECO:0000313" key="3">
    <source>
        <dbReference type="EMBL" id="QKS71419.1"/>
    </source>
</evidence>
<dbReference type="RefSeq" id="WP_176009454.1">
    <property type="nucleotide sequence ID" value="NZ_CP041372.2"/>
</dbReference>
<keyword evidence="1" id="KW-0547">Nucleotide-binding</keyword>
<dbReference type="KEGG" id="psua:FLK61_32480"/>
<evidence type="ECO:0000313" key="4">
    <source>
        <dbReference type="Proteomes" id="UP000318138"/>
    </source>
</evidence>
<dbReference type="PANTHER" id="PTHR43384:SF4">
    <property type="entry name" value="CELLULOSE BIOSYNTHESIS PROTEIN BCSQ-RELATED"/>
    <property type="match status" value="1"/>
</dbReference>
<accession>A0A859FDZ9</accession>
<keyword evidence="2" id="KW-0067">ATP-binding</keyword>
<dbReference type="InterPro" id="IPR050625">
    <property type="entry name" value="ParA/MinD_ATPase"/>
</dbReference>
<dbReference type="InterPro" id="IPR027417">
    <property type="entry name" value="P-loop_NTPase"/>
</dbReference>
<evidence type="ECO:0000256" key="1">
    <source>
        <dbReference type="ARBA" id="ARBA00022741"/>
    </source>
</evidence>
<dbReference type="SUPFAM" id="SSF52540">
    <property type="entry name" value="P-loop containing nucleoside triphosphate hydrolases"/>
    <property type="match status" value="1"/>
</dbReference>
<dbReference type="CDD" id="cd02038">
    <property type="entry name" value="FlhG-like"/>
    <property type="match status" value="1"/>
</dbReference>
<dbReference type="InterPro" id="IPR025501">
    <property type="entry name" value="MinD_FleN"/>
</dbReference>
<evidence type="ECO:0000256" key="2">
    <source>
        <dbReference type="ARBA" id="ARBA00022840"/>
    </source>
</evidence>
<dbReference type="PANTHER" id="PTHR43384">
    <property type="entry name" value="SEPTUM SITE-DETERMINING PROTEIN MIND HOMOLOG, CHLOROPLASTIC-RELATED"/>
    <property type="match status" value="1"/>
</dbReference>
<name>A0A859FDZ9_9BACI</name>
<dbReference type="AlphaFoldDB" id="A0A859FDZ9"/>
<sequence length="295" mass="32666">MADQAEALRKRLESKDIGQSGPTKVVAIVSGKGGVGKSNVAVNTSIRLQQLGKRVLIIDLDIGMANIDILLGETSSSSVVDMLNKEQSIWSIMESGPLGLTYVAGGSGLNQLFEMDDTKSSFFYRQLESLDQQFDYIFLDMGAGVTEDSFHFLLAAHEVILVTTPEPTSITDAYAMLKYITLKDETLPISMIVNRASSDKDGKQTYQNLQNVAQQFLQKELTYLSSIMNDQIVWKAVRKQRPYLLFAPKSKPSEGIKNVVDAFLLQQGQTVESSEEPFANFLTKLKGFMRSKKEG</sequence>
<dbReference type="GO" id="GO:0016887">
    <property type="term" value="F:ATP hydrolysis activity"/>
    <property type="evidence" value="ECO:0007669"/>
    <property type="project" value="TreeGrafter"/>
</dbReference>
<protein>
    <submittedName>
        <fullName evidence="3">MinD/ParA family protein</fullName>
    </submittedName>
</protein>
<gene>
    <name evidence="3" type="ORF">FLK61_32480</name>
</gene>
<dbReference type="Gene3D" id="3.40.50.300">
    <property type="entry name" value="P-loop containing nucleotide triphosphate hydrolases"/>
    <property type="match status" value="1"/>
</dbReference>
<dbReference type="InterPro" id="IPR033875">
    <property type="entry name" value="FlhG"/>
</dbReference>
<dbReference type="GO" id="GO:0009898">
    <property type="term" value="C:cytoplasmic side of plasma membrane"/>
    <property type="evidence" value="ECO:0007669"/>
    <property type="project" value="TreeGrafter"/>
</dbReference>
<dbReference type="GO" id="GO:0005524">
    <property type="term" value="F:ATP binding"/>
    <property type="evidence" value="ECO:0007669"/>
    <property type="project" value="UniProtKB-KW"/>
</dbReference>
<dbReference type="Pfam" id="PF10609">
    <property type="entry name" value="ParA"/>
    <property type="match status" value="1"/>
</dbReference>
<keyword evidence="4" id="KW-1185">Reference proteome</keyword>
<dbReference type="GO" id="GO:0005829">
    <property type="term" value="C:cytosol"/>
    <property type="evidence" value="ECO:0007669"/>
    <property type="project" value="TreeGrafter"/>
</dbReference>
<dbReference type="EMBL" id="CP041372">
    <property type="protein sequence ID" value="QKS71419.1"/>
    <property type="molecule type" value="Genomic_DNA"/>
</dbReference>
<dbReference type="PIRSF" id="PIRSF003092">
    <property type="entry name" value="MinD"/>
    <property type="match status" value="1"/>
</dbReference>
<reference evidence="4" key="1">
    <citation type="submission" date="2019-07" db="EMBL/GenBank/DDBJ databases">
        <title>Bacillus alkalisoli sp. nov. isolated from saline soil.</title>
        <authorList>
            <person name="Sun J.-Q."/>
            <person name="Xu L."/>
        </authorList>
    </citation>
    <scope>NUCLEOTIDE SEQUENCE [LARGE SCALE GENOMIC DNA]</scope>
    <source>
        <strain evidence="4">M4U3P1</strain>
    </source>
</reference>
<dbReference type="GO" id="GO:0051782">
    <property type="term" value="P:negative regulation of cell division"/>
    <property type="evidence" value="ECO:0007669"/>
    <property type="project" value="TreeGrafter"/>
</dbReference>